<dbReference type="EMBL" id="JACCAU010000001">
    <property type="protein sequence ID" value="NYH18868.1"/>
    <property type="molecule type" value="Genomic_DNA"/>
</dbReference>
<gene>
    <name evidence="2" type="ORF">GGD41_006096</name>
</gene>
<accession>A0A7Y9WEQ6</accession>
<name>A0A7Y9WEQ6_9BURK</name>
<keyword evidence="1" id="KW-0812">Transmembrane</keyword>
<keyword evidence="1" id="KW-0472">Membrane</keyword>
<keyword evidence="1" id="KW-1133">Transmembrane helix</keyword>
<evidence type="ECO:0008006" key="4">
    <source>
        <dbReference type="Google" id="ProtNLM"/>
    </source>
</evidence>
<feature type="transmembrane region" description="Helical" evidence="1">
    <location>
        <begin position="54"/>
        <end position="72"/>
    </location>
</feature>
<dbReference type="AlphaFoldDB" id="A0A7Y9WEQ6"/>
<protein>
    <recommendedName>
        <fullName evidence="4">Lysozyme inhibitor LprI N-terminal domain-containing protein</fullName>
    </recommendedName>
</protein>
<proteinExistence type="predicted"/>
<evidence type="ECO:0000256" key="1">
    <source>
        <dbReference type="SAM" id="Phobius"/>
    </source>
</evidence>
<evidence type="ECO:0000313" key="3">
    <source>
        <dbReference type="Proteomes" id="UP000572540"/>
    </source>
</evidence>
<dbReference type="Proteomes" id="UP000572540">
    <property type="component" value="Unassembled WGS sequence"/>
</dbReference>
<sequence length="247" mass="25511">MNILLIILWLAGAGTFLAGVGGFVDGRKVDRRFKTGYKNNAPDTRNFRQARKRVMWGAGICIVAMVVGALSSSNEHQQRDDTATESVPASSTAVTSVAASAESASAGLASVPASDETNASDASVSLSSNEQVVQAPPVLAPSVAVGASAAAESAPAVVNSGSQAACNGDGTFLGNNICKSPALAAIYQKELEEYEAAQSRIGGADVGVRTEQERWLAQVAQDCPDMQCLTAAFDKRTADLSSRYHGG</sequence>
<feature type="transmembrane region" description="Helical" evidence="1">
    <location>
        <begin position="6"/>
        <end position="24"/>
    </location>
</feature>
<comment type="caution">
    <text evidence="2">The sequence shown here is derived from an EMBL/GenBank/DDBJ whole genome shotgun (WGS) entry which is preliminary data.</text>
</comment>
<reference evidence="2 3" key="1">
    <citation type="submission" date="2020-07" db="EMBL/GenBank/DDBJ databases">
        <title>Exploring microbial biodiversity for novel pathways involved in the catabolism of aromatic compounds derived from lignin.</title>
        <authorList>
            <person name="Elkins J."/>
        </authorList>
    </citation>
    <scope>NUCLEOTIDE SEQUENCE [LARGE SCALE GENOMIC DNA]</scope>
    <source>
        <strain evidence="2 3">H2C3B</strain>
    </source>
</reference>
<evidence type="ECO:0000313" key="2">
    <source>
        <dbReference type="EMBL" id="NYH18868.1"/>
    </source>
</evidence>
<organism evidence="2 3">
    <name type="scientific">Paraburkholderia bryophila</name>
    <dbReference type="NCBI Taxonomy" id="420952"/>
    <lineage>
        <taxon>Bacteria</taxon>
        <taxon>Pseudomonadati</taxon>
        <taxon>Pseudomonadota</taxon>
        <taxon>Betaproteobacteria</taxon>
        <taxon>Burkholderiales</taxon>
        <taxon>Burkholderiaceae</taxon>
        <taxon>Paraburkholderia</taxon>
    </lineage>
</organism>